<proteinExistence type="predicted"/>
<dbReference type="SUPFAM" id="SSF47413">
    <property type="entry name" value="lambda repressor-like DNA-binding domains"/>
    <property type="match status" value="1"/>
</dbReference>
<accession>A0A0S4L7R4</accession>
<dbReference type="OrthoDB" id="129377at2"/>
<protein>
    <recommendedName>
        <fullName evidence="1">HigA2-like helix-turn-helix domain-containing protein</fullName>
    </recommendedName>
</protein>
<evidence type="ECO:0000313" key="3">
    <source>
        <dbReference type="Proteomes" id="UP000198736"/>
    </source>
</evidence>
<gene>
    <name evidence="2" type="ORF">COMA2_110015</name>
</gene>
<dbReference type="EMBL" id="CZPZ01000003">
    <property type="protein sequence ID" value="CUS32637.1"/>
    <property type="molecule type" value="Genomic_DNA"/>
</dbReference>
<name>A0A0S4L7R4_9BACT</name>
<dbReference type="InterPro" id="IPR010982">
    <property type="entry name" value="Lambda_DNA-bd_dom_sf"/>
</dbReference>
<dbReference type="STRING" id="1742973.COMA2_110015"/>
<feature type="domain" description="HigA2-like helix-turn-helix" evidence="1">
    <location>
        <begin position="16"/>
        <end position="96"/>
    </location>
</feature>
<dbReference type="InterPro" id="IPR039554">
    <property type="entry name" value="HigA2-like_HTH"/>
</dbReference>
<sequence length="110" mass="12698">MKKKNTSNYEVSSGNVFADLGLKDSESLLMRAELGHQIFKILKSRGLKKQKDVQDVLDIGQTEVSHLMNARYYRFSEARLMAFLNKLDRKVTVQVSRRRKNEPLQEVVLA</sequence>
<dbReference type="Gene3D" id="1.10.260.40">
    <property type="entry name" value="lambda repressor-like DNA-binding domains"/>
    <property type="match status" value="1"/>
</dbReference>
<evidence type="ECO:0000313" key="2">
    <source>
        <dbReference type="EMBL" id="CUS32637.1"/>
    </source>
</evidence>
<evidence type="ECO:0000259" key="1">
    <source>
        <dbReference type="Pfam" id="PF13744"/>
    </source>
</evidence>
<reference evidence="3" key="1">
    <citation type="submission" date="2015-10" db="EMBL/GenBank/DDBJ databases">
        <authorList>
            <person name="Luecker S."/>
            <person name="Luecker S."/>
        </authorList>
    </citation>
    <scope>NUCLEOTIDE SEQUENCE [LARGE SCALE GENOMIC DNA]</scope>
</reference>
<keyword evidence="3" id="KW-1185">Reference proteome</keyword>
<organism evidence="2 3">
    <name type="scientific">Candidatus Nitrospira nitrificans</name>
    <dbReference type="NCBI Taxonomy" id="1742973"/>
    <lineage>
        <taxon>Bacteria</taxon>
        <taxon>Pseudomonadati</taxon>
        <taxon>Nitrospirota</taxon>
        <taxon>Nitrospiria</taxon>
        <taxon>Nitrospirales</taxon>
        <taxon>Nitrospiraceae</taxon>
        <taxon>Nitrospira</taxon>
    </lineage>
</organism>
<dbReference type="GO" id="GO:0003677">
    <property type="term" value="F:DNA binding"/>
    <property type="evidence" value="ECO:0007669"/>
    <property type="project" value="InterPro"/>
</dbReference>
<dbReference type="Pfam" id="PF13744">
    <property type="entry name" value="HTH_37"/>
    <property type="match status" value="1"/>
</dbReference>
<dbReference type="Proteomes" id="UP000198736">
    <property type="component" value="Unassembled WGS sequence"/>
</dbReference>
<dbReference type="AlphaFoldDB" id="A0A0S4L7R4"/>
<dbReference type="RefSeq" id="WP_090894532.1">
    <property type="nucleotide sequence ID" value="NZ_CZPZ01000003.1"/>
</dbReference>